<dbReference type="InterPro" id="IPR001078">
    <property type="entry name" value="2-oxoacid_DH_actylTfrase"/>
</dbReference>
<dbReference type="PROSITE" id="PS50968">
    <property type="entry name" value="BIOTINYL_LIPOYL"/>
    <property type="match status" value="1"/>
</dbReference>
<keyword evidence="11" id="KW-1185">Reference proteome</keyword>
<dbReference type="PROSITE" id="PS00189">
    <property type="entry name" value="LIPOYL"/>
    <property type="match status" value="1"/>
</dbReference>
<evidence type="ECO:0000256" key="4">
    <source>
        <dbReference type="ARBA" id="ARBA00022823"/>
    </source>
</evidence>
<evidence type="ECO:0000256" key="3">
    <source>
        <dbReference type="ARBA" id="ARBA00022679"/>
    </source>
</evidence>
<keyword evidence="3 7" id="KW-0808">Transferase</keyword>
<dbReference type="PROSITE" id="PS51826">
    <property type="entry name" value="PSBD"/>
    <property type="match status" value="1"/>
</dbReference>
<gene>
    <name evidence="10" type="ORF">PSACC_01669</name>
</gene>
<name>A0A2H9TL73_9FUNG</name>
<accession>A0A2H9TL73</accession>
<comment type="caution">
    <text evidence="10">The sequence shown here is derived from an EMBL/GenBank/DDBJ whole genome shotgun (WGS) entry which is preliminary data.</text>
</comment>
<evidence type="ECO:0000259" key="8">
    <source>
        <dbReference type="PROSITE" id="PS50968"/>
    </source>
</evidence>
<dbReference type="AlphaFoldDB" id="A0A2H9TL73"/>
<feature type="domain" description="Lipoyl-binding" evidence="8">
    <location>
        <begin position="1"/>
        <end position="58"/>
    </location>
</feature>
<dbReference type="Gene3D" id="4.10.320.10">
    <property type="entry name" value="E3-binding domain"/>
    <property type="match status" value="1"/>
</dbReference>
<keyword evidence="4 7" id="KW-0450">Lipoyl</keyword>
<feature type="domain" description="Peripheral subunit-binding (PSBD)" evidence="9">
    <location>
        <begin position="106"/>
        <end position="143"/>
    </location>
</feature>
<dbReference type="FunFam" id="3.30.559.10:FF:000007">
    <property type="entry name" value="Dihydrolipoamide acetyltransferase component of pyruvate dehydrogenase complex"/>
    <property type="match status" value="1"/>
</dbReference>
<comment type="cofactor">
    <cofactor evidence="1 7">
        <name>(R)-lipoate</name>
        <dbReference type="ChEBI" id="CHEBI:83088"/>
    </cofactor>
</comment>
<dbReference type="SUPFAM" id="SSF47005">
    <property type="entry name" value="Peripheral subunit-binding domain of 2-oxo acid dehydrogenase complex"/>
    <property type="match status" value="1"/>
</dbReference>
<dbReference type="InterPro" id="IPR050743">
    <property type="entry name" value="2-oxoacid_DH_E2_comp"/>
</dbReference>
<dbReference type="InterPro" id="IPR011053">
    <property type="entry name" value="Single_hybrid_motif"/>
</dbReference>
<evidence type="ECO:0000256" key="2">
    <source>
        <dbReference type="ARBA" id="ARBA00007317"/>
    </source>
</evidence>
<proteinExistence type="inferred from homology"/>
<dbReference type="PANTHER" id="PTHR43178:SF5">
    <property type="entry name" value="LIPOAMIDE ACYLTRANSFERASE COMPONENT OF BRANCHED-CHAIN ALPHA-KETO ACID DEHYDROGENASE COMPLEX, MITOCHONDRIAL"/>
    <property type="match status" value="1"/>
</dbReference>
<dbReference type="GO" id="GO:0031405">
    <property type="term" value="F:lipoic acid binding"/>
    <property type="evidence" value="ECO:0007669"/>
    <property type="project" value="TreeGrafter"/>
</dbReference>
<organism evidence="10 11">
    <name type="scientific">Paramicrosporidium saccamoebae</name>
    <dbReference type="NCBI Taxonomy" id="1246581"/>
    <lineage>
        <taxon>Eukaryota</taxon>
        <taxon>Fungi</taxon>
        <taxon>Fungi incertae sedis</taxon>
        <taxon>Cryptomycota</taxon>
        <taxon>Cryptomycota incertae sedis</taxon>
        <taxon>Paramicrosporidium</taxon>
    </lineage>
</organism>
<dbReference type="PANTHER" id="PTHR43178">
    <property type="entry name" value="DIHYDROLIPOAMIDE ACETYLTRANSFERASE COMPONENT OF PYRUVATE DEHYDROGENASE COMPLEX"/>
    <property type="match status" value="1"/>
</dbReference>
<dbReference type="EC" id="2.3.1.-" evidence="7"/>
<dbReference type="OrthoDB" id="15567at2759"/>
<dbReference type="InterPro" id="IPR023213">
    <property type="entry name" value="CAT-like_dom_sf"/>
</dbReference>
<dbReference type="Pfam" id="PF02817">
    <property type="entry name" value="E3_binding"/>
    <property type="match status" value="1"/>
</dbReference>
<dbReference type="Gene3D" id="2.40.50.100">
    <property type="match status" value="1"/>
</dbReference>
<dbReference type="SUPFAM" id="SSF52777">
    <property type="entry name" value="CoA-dependent acyltransferases"/>
    <property type="match status" value="1"/>
</dbReference>
<keyword evidence="5" id="KW-0809">Transit peptide</keyword>
<dbReference type="GO" id="GO:0045333">
    <property type="term" value="P:cellular respiration"/>
    <property type="evidence" value="ECO:0007669"/>
    <property type="project" value="UniProtKB-ARBA"/>
</dbReference>
<dbReference type="Pfam" id="PF00198">
    <property type="entry name" value="2-oxoacid_dh"/>
    <property type="match status" value="1"/>
</dbReference>
<evidence type="ECO:0000256" key="5">
    <source>
        <dbReference type="ARBA" id="ARBA00022946"/>
    </source>
</evidence>
<evidence type="ECO:0000259" key="9">
    <source>
        <dbReference type="PROSITE" id="PS51826"/>
    </source>
</evidence>
<dbReference type="SUPFAM" id="SSF51230">
    <property type="entry name" value="Single hybrid motif"/>
    <property type="match status" value="1"/>
</dbReference>
<evidence type="ECO:0000313" key="10">
    <source>
        <dbReference type="EMBL" id="PJF18497.1"/>
    </source>
</evidence>
<evidence type="ECO:0000256" key="6">
    <source>
        <dbReference type="ARBA" id="ARBA00023315"/>
    </source>
</evidence>
<dbReference type="STRING" id="1246581.A0A2H9TL73"/>
<evidence type="ECO:0000313" key="11">
    <source>
        <dbReference type="Proteomes" id="UP000240830"/>
    </source>
</evidence>
<comment type="similarity">
    <text evidence="2 7">Belongs to the 2-oxoacid dehydrogenase family.</text>
</comment>
<dbReference type="GO" id="GO:0005739">
    <property type="term" value="C:mitochondrion"/>
    <property type="evidence" value="ECO:0007669"/>
    <property type="project" value="TreeGrafter"/>
</dbReference>
<dbReference type="InterPro" id="IPR003016">
    <property type="entry name" value="2-oxoA_DH_lipoyl-BS"/>
</dbReference>
<dbReference type="CDD" id="cd06849">
    <property type="entry name" value="lipoyl_domain"/>
    <property type="match status" value="1"/>
</dbReference>
<dbReference type="GO" id="GO:0016407">
    <property type="term" value="F:acetyltransferase activity"/>
    <property type="evidence" value="ECO:0007669"/>
    <property type="project" value="TreeGrafter"/>
</dbReference>
<dbReference type="Gene3D" id="3.30.559.10">
    <property type="entry name" value="Chloramphenicol acetyltransferase-like domain"/>
    <property type="match status" value="1"/>
</dbReference>
<sequence>MLRHVQEGNVVRQFDKIAEVQSDKATVEITSRFDGIIKKLHYEKGATAKVGQPLVDIDVEGDVKEDGKGDGRIAMPAAKLAEKQISNPVRNIEVLKHPPVENLTIKAMPGVRHFAKTNGVDIGKVRPSGKSGQITKEDVQKSMNVAIRANVDAAEYELVPLNAFQKAMERSMKAALNIPHFGFHDEILLNRLSGLRTSLLPSIELRYGVKVTVMSFFIKALSLALTDYPVLNSHFDEPNHSLKHYRAHNIGVAVDTAHGLAVPVIKNVQDLSVIEVARELSRLTEAARENRLSQTELGGGTITLSNIGSIGGTTASPIIVAPQVCIVAVGRTQVLPRFDENMQVTANKVMPISWSADHRVIDGATVARFSARWRNILEDTSTLLLHLY</sequence>
<dbReference type="InterPro" id="IPR000089">
    <property type="entry name" value="Biotin_lipoyl"/>
</dbReference>
<dbReference type="EMBL" id="MTSL01000117">
    <property type="protein sequence ID" value="PJF18497.1"/>
    <property type="molecule type" value="Genomic_DNA"/>
</dbReference>
<evidence type="ECO:0000256" key="7">
    <source>
        <dbReference type="RuleBase" id="RU003423"/>
    </source>
</evidence>
<evidence type="ECO:0000256" key="1">
    <source>
        <dbReference type="ARBA" id="ARBA00001938"/>
    </source>
</evidence>
<dbReference type="InterPro" id="IPR036625">
    <property type="entry name" value="E3-bd_dom_sf"/>
</dbReference>
<dbReference type="Proteomes" id="UP000240830">
    <property type="component" value="Unassembled WGS sequence"/>
</dbReference>
<protein>
    <recommendedName>
        <fullName evidence="7">Dihydrolipoamide acetyltransferase component of pyruvate dehydrogenase complex</fullName>
        <ecNumber evidence="7">2.3.1.-</ecNumber>
    </recommendedName>
</protein>
<dbReference type="Pfam" id="PF00364">
    <property type="entry name" value="Biotin_lipoyl"/>
    <property type="match status" value="1"/>
</dbReference>
<keyword evidence="6 7" id="KW-0012">Acyltransferase</keyword>
<reference evidence="10 11" key="1">
    <citation type="submission" date="2016-10" db="EMBL/GenBank/DDBJ databases">
        <title>The genome of Paramicrosporidium saccamoebae is the missing link in understanding Cryptomycota and Microsporidia evolution.</title>
        <authorList>
            <person name="Quandt C.A."/>
            <person name="Beaudet D."/>
            <person name="Corsaro D."/>
            <person name="Michel R."/>
            <person name="Corradi N."/>
            <person name="James T."/>
        </authorList>
    </citation>
    <scope>NUCLEOTIDE SEQUENCE [LARGE SCALE GENOMIC DNA]</scope>
    <source>
        <strain evidence="10 11">KSL3</strain>
    </source>
</reference>
<dbReference type="InterPro" id="IPR004167">
    <property type="entry name" value="PSBD"/>
</dbReference>